<dbReference type="PROSITE" id="PS01098">
    <property type="entry name" value="LIPASE_GDSL_SER"/>
    <property type="match status" value="1"/>
</dbReference>
<dbReference type="GO" id="GO:0004806">
    <property type="term" value="F:triacylglycerol lipase activity"/>
    <property type="evidence" value="ECO:0007669"/>
    <property type="project" value="UniProtKB-EC"/>
</dbReference>
<dbReference type="InterPro" id="IPR036514">
    <property type="entry name" value="SGNH_hydro_sf"/>
</dbReference>
<name>A0A2P6PZA8_ROSCH</name>
<accession>A0A2P6PZA8</accession>
<dbReference type="PANTHER" id="PTHR45642:SF150">
    <property type="entry name" value="GDSL ESTERASE_LIPASE EXL3"/>
    <property type="match status" value="1"/>
</dbReference>
<organism evidence="2 3">
    <name type="scientific">Rosa chinensis</name>
    <name type="common">China rose</name>
    <dbReference type="NCBI Taxonomy" id="74649"/>
    <lineage>
        <taxon>Eukaryota</taxon>
        <taxon>Viridiplantae</taxon>
        <taxon>Streptophyta</taxon>
        <taxon>Embryophyta</taxon>
        <taxon>Tracheophyta</taxon>
        <taxon>Spermatophyta</taxon>
        <taxon>Magnoliopsida</taxon>
        <taxon>eudicotyledons</taxon>
        <taxon>Gunneridae</taxon>
        <taxon>Pentapetalae</taxon>
        <taxon>rosids</taxon>
        <taxon>fabids</taxon>
        <taxon>Rosales</taxon>
        <taxon>Rosaceae</taxon>
        <taxon>Rosoideae</taxon>
        <taxon>Rosoideae incertae sedis</taxon>
        <taxon>Rosa</taxon>
    </lineage>
</organism>
<evidence type="ECO:0000256" key="1">
    <source>
        <dbReference type="ARBA" id="ARBA00008668"/>
    </source>
</evidence>
<proteinExistence type="inferred from homology"/>
<sequence length="403" mass="43846">MSLKTNICHLSSCMLPLWTGGNSKRMGFLFIETFSSSSSSGSIMSSSKELLIFVCSLAVVLGQYPRITEGRVNIPPGKSVPAVIVFGDSIMDTGNNNNLNSAVKCNFPPYGENFPGKVPTGRFGNGKVPSDFIAQELGIKEFVPAYADTSLKPEDLSTGVCFASGGTGYDPQTPELVAVISLSEQLNMFKEYIGKLKANFGEQRTSFILANGLFLVVAGSDDIANTYFTIGIRKAEYDVPAYTDLMVNSATSFLQDLYALGARRFGVFSAPPIGCVPSQRTLGGGIQRQCAEEYNDAAKLFNSKLSSNMQSLNTKLPDSRMVYIDVYTPLLDVILHPAKYGFKMAEKGCCGTGALEVAILCNKLSPTCENPADHVFWDSYHPTEQAYRVLIPPVLQKYVNQFF</sequence>
<keyword evidence="2" id="KW-0378">Hydrolase</keyword>
<dbReference type="PANTHER" id="PTHR45642">
    <property type="entry name" value="GDSL ESTERASE/LIPASE EXL3"/>
    <property type="match status" value="1"/>
</dbReference>
<dbReference type="FunFam" id="3.40.50.1110:FF:000003">
    <property type="entry name" value="GDSL esterase/lipase APG"/>
    <property type="match status" value="1"/>
</dbReference>
<dbReference type="AlphaFoldDB" id="A0A2P6PZA8"/>
<dbReference type="OrthoDB" id="1600564at2759"/>
<dbReference type="InterPro" id="IPR035669">
    <property type="entry name" value="SGNH_plant_lipase-like"/>
</dbReference>
<evidence type="ECO:0000313" key="2">
    <source>
        <dbReference type="EMBL" id="PRQ27254.1"/>
    </source>
</evidence>
<comment type="similarity">
    <text evidence="1">Belongs to the 'GDSL' lipolytic enzyme family.</text>
</comment>
<dbReference type="OMA" id="YLPMAMG"/>
<dbReference type="GO" id="GO:0006629">
    <property type="term" value="P:lipid metabolic process"/>
    <property type="evidence" value="ECO:0007669"/>
    <property type="project" value="InterPro"/>
</dbReference>
<dbReference type="Proteomes" id="UP000238479">
    <property type="component" value="Chromosome 6"/>
</dbReference>
<dbReference type="Gramene" id="PRQ27254">
    <property type="protein sequence ID" value="PRQ27254"/>
    <property type="gene ID" value="RchiOBHm_Chr6g0303381"/>
</dbReference>
<gene>
    <name evidence="2" type="ORF">RchiOBHm_Chr6g0303381</name>
</gene>
<dbReference type="STRING" id="74649.A0A2P6PZA8"/>
<dbReference type="CDD" id="cd01837">
    <property type="entry name" value="SGNH_plant_lipase_like"/>
    <property type="match status" value="1"/>
</dbReference>
<dbReference type="InterPro" id="IPR050592">
    <property type="entry name" value="GDSL_lipolytic_enzyme"/>
</dbReference>
<reference evidence="2 3" key="1">
    <citation type="journal article" date="2018" name="Nat. Genet.">
        <title>The Rosa genome provides new insights in the design of modern roses.</title>
        <authorList>
            <person name="Bendahmane M."/>
        </authorList>
    </citation>
    <scope>NUCLEOTIDE SEQUENCE [LARGE SCALE GENOMIC DNA]</scope>
    <source>
        <strain evidence="3">cv. Old Blush</strain>
    </source>
</reference>
<dbReference type="Gene3D" id="3.40.50.1110">
    <property type="entry name" value="SGNH hydrolase"/>
    <property type="match status" value="1"/>
</dbReference>
<dbReference type="Pfam" id="PF00657">
    <property type="entry name" value="Lipase_GDSL"/>
    <property type="match status" value="1"/>
</dbReference>
<keyword evidence="3" id="KW-1185">Reference proteome</keyword>
<dbReference type="EMBL" id="PDCK01000044">
    <property type="protein sequence ID" value="PRQ27254.1"/>
    <property type="molecule type" value="Genomic_DNA"/>
</dbReference>
<protein>
    <submittedName>
        <fullName evidence="2">Putative triacylglycerol lipase</fullName>
        <ecNumber evidence="2">3.1.1.3</ecNumber>
    </submittedName>
</protein>
<dbReference type="EC" id="3.1.1.3" evidence="2"/>
<comment type="caution">
    <text evidence="2">The sequence shown here is derived from an EMBL/GenBank/DDBJ whole genome shotgun (WGS) entry which is preliminary data.</text>
</comment>
<evidence type="ECO:0000313" key="3">
    <source>
        <dbReference type="Proteomes" id="UP000238479"/>
    </source>
</evidence>
<dbReference type="InterPro" id="IPR001087">
    <property type="entry name" value="GDSL"/>
</dbReference>
<dbReference type="InterPro" id="IPR008265">
    <property type="entry name" value="Lipase_GDSL_AS"/>
</dbReference>